<keyword evidence="1" id="KW-0520">NAD</keyword>
<dbReference type="PANTHER" id="PTHR45740">
    <property type="entry name" value="POLY [ADP-RIBOSE] POLYMERASE"/>
    <property type="match status" value="1"/>
</dbReference>
<name>A0ABN9VWX2_9DINO</name>
<organism evidence="3 4">
    <name type="scientific">Prorocentrum cordatum</name>
    <dbReference type="NCBI Taxonomy" id="2364126"/>
    <lineage>
        <taxon>Eukaryota</taxon>
        <taxon>Sar</taxon>
        <taxon>Alveolata</taxon>
        <taxon>Dinophyceae</taxon>
        <taxon>Prorocentrales</taxon>
        <taxon>Prorocentraceae</taxon>
        <taxon>Prorocentrum</taxon>
    </lineage>
</organism>
<reference evidence="3" key="1">
    <citation type="submission" date="2023-10" db="EMBL/GenBank/DDBJ databases">
        <authorList>
            <person name="Chen Y."/>
            <person name="Shah S."/>
            <person name="Dougan E. K."/>
            <person name="Thang M."/>
            <person name="Chan C."/>
        </authorList>
    </citation>
    <scope>NUCLEOTIDE SEQUENCE [LARGE SCALE GENOMIC DNA]</scope>
</reference>
<dbReference type="Gene3D" id="3.90.228.10">
    <property type="match status" value="1"/>
</dbReference>
<dbReference type="PROSITE" id="PS51059">
    <property type="entry name" value="PARP_CATALYTIC"/>
    <property type="match status" value="1"/>
</dbReference>
<dbReference type="PANTHER" id="PTHR45740:SF2">
    <property type="entry name" value="POLY [ADP-RIBOSE] POLYMERASE"/>
    <property type="match status" value="1"/>
</dbReference>
<dbReference type="EC" id="2.4.2.-" evidence="1"/>
<protein>
    <recommendedName>
        <fullName evidence="1">Poly [ADP-ribose] polymerase</fullName>
        <shortName evidence="1">PARP</shortName>
        <ecNumber evidence="1">2.4.2.-</ecNumber>
    </recommendedName>
</protein>
<dbReference type="SUPFAM" id="SSF56399">
    <property type="entry name" value="ADP-ribosylation"/>
    <property type="match status" value="1"/>
</dbReference>
<dbReference type="EMBL" id="CAUYUJ010017673">
    <property type="protein sequence ID" value="CAK0876861.1"/>
    <property type="molecule type" value="Genomic_DNA"/>
</dbReference>
<evidence type="ECO:0000313" key="3">
    <source>
        <dbReference type="EMBL" id="CAK0876861.1"/>
    </source>
</evidence>
<evidence type="ECO:0000259" key="2">
    <source>
        <dbReference type="PROSITE" id="PS51059"/>
    </source>
</evidence>
<keyword evidence="4" id="KW-1185">Reference proteome</keyword>
<accession>A0ABN9VWX2</accession>
<sequence length="313" mass="34478">MVLQREGKFAVAKLPVSDAAVLAKFQRLLDATHRKVYTRDRMGQPVPERLEVVRVTTVTNDQLWGNYMARREVVRRELEADPADFVVYPVDTMVSTDAAGAGPGDPVEGIVEALASDFGEPMRADCNEVFLFHGTSAIAANKITTEDFRANLAGSNAGSLYGRGVYLAENASKTATNTHGLGRKVSGTCCFAEPSWGVCSTPTRSTFVFPRNPRECEDVCVRGRFHSVLGDRKKARNTFREFVVFDKEQMYPNWIITYRRKDAAPVDPSRTFQVVCPAGAQGTVLHVQAPDGQLLHALVPQGCKDGARFTVQY</sequence>
<keyword evidence="1" id="KW-0808">Transferase</keyword>
<dbReference type="Pfam" id="PF00644">
    <property type="entry name" value="PARP"/>
    <property type="match status" value="1"/>
</dbReference>
<gene>
    <name evidence="3" type="ORF">PCOR1329_LOCUS61071</name>
</gene>
<dbReference type="InterPro" id="IPR051712">
    <property type="entry name" value="ARTD-AVP"/>
</dbReference>
<evidence type="ECO:0000313" key="4">
    <source>
        <dbReference type="Proteomes" id="UP001189429"/>
    </source>
</evidence>
<dbReference type="Gene3D" id="6.20.320.10">
    <property type="match status" value="1"/>
</dbReference>
<proteinExistence type="predicted"/>
<dbReference type="InterPro" id="IPR012317">
    <property type="entry name" value="Poly(ADP-ribose)pol_cat_dom"/>
</dbReference>
<dbReference type="Proteomes" id="UP001189429">
    <property type="component" value="Unassembled WGS sequence"/>
</dbReference>
<keyword evidence="1" id="KW-0328">Glycosyltransferase</keyword>
<comment type="caution">
    <text evidence="3">The sequence shown here is derived from an EMBL/GenBank/DDBJ whole genome shotgun (WGS) entry which is preliminary data.</text>
</comment>
<feature type="domain" description="PARP catalytic" evidence="2">
    <location>
        <begin position="1"/>
        <end position="267"/>
    </location>
</feature>
<evidence type="ECO:0000256" key="1">
    <source>
        <dbReference type="RuleBase" id="RU362114"/>
    </source>
</evidence>